<dbReference type="AlphaFoldDB" id="A0A8S1MBT7"/>
<evidence type="ECO:0000313" key="6">
    <source>
        <dbReference type="EMBL" id="CAD8077860.1"/>
    </source>
</evidence>
<keyword evidence="1" id="KW-0863">Zinc-finger</keyword>
<dbReference type="SMART" id="SM00184">
    <property type="entry name" value="RING"/>
    <property type="match status" value="1"/>
</dbReference>
<feature type="signal peptide" evidence="4">
    <location>
        <begin position="1"/>
        <end position="15"/>
    </location>
</feature>
<evidence type="ECO:0000256" key="1">
    <source>
        <dbReference type="PROSITE-ProRule" id="PRU00175"/>
    </source>
</evidence>
<dbReference type="GO" id="GO:0008270">
    <property type="term" value="F:zinc ion binding"/>
    <property type="evidence" value="ECO:0007669"/>
    <property type="project" value="UniProtKB-KW"/>
</dbReference>
<keyword evidence="3" id="KW-1133">Transmembrane helix</keyword>
<protein>
    <recommendedName>
        <fullName evidence="5">RING-type domain-containing protein</fullName>
    </recommendedName>
</protein>
<keyword evidence="7" id="KW-1185">Reference proteome</keyword>
<dbReference type="OMA" id="HDICGIP"/>
<dbReference type="Proteomes" id="UP000688137">
    <property type="component" value="Unassembled WGS sequence"/>
</dbReference>
<accession>A0A8S1MBT7</accession>
<evidence type="ECO:0000313" key="7">
    <source>
        <dbReference type="Proteomes" id="UP000688137"/>
    </source>
</evidence>
<name>A0A8S1MBT7_PARPR</name>
<evidence type="ECO:0000259" key="5">
    <source>
        <dbReference type="PROSITE" id="PS50089"/>
    </source>
</evidence>
<comment type="caution">
    <text evidence="6">The sequence shown here is derived from an EMBL/GenBank/DDBJ whole genome shotgun (WGS) entry which is preliminary data.</text>
</comment>
<keyword evidence="2" id="KW-0175">Coiled coil</keyword>
<feature type="chain" id="PRO_5035724504" description="RING-type domain-containing protein" evidence="4">
    <location>
        <begin position="16"/>
        <end position="431"/>
    </location>
</feature>
<proteinExistence type="predicted"/>
<feature type="coiled-coil region" evidence="2">
    <location>
        <begin position="396"/>
        <end position="423"/>
    </location>
</feature>
<feature type="domain" description="RING-type" evidence="5">
    <location>
        <begin position="344"/>
        <end position="386"/>
    </location>
</feature>
<evidence type="ECO:0000256" key="3">
    <source>
        <dbReference type="SAM" id="Phobius"/>
    </source>
</evidence>
<reference evidence="6" key="1">
    <citation type="submission" date="2021-01" db="EMBL/GenBank/DDBJ databases">
        <authorList>
            <consortium name="Genoscope - CEA"/>
            <person name="William W."/>
        </authorList>
    </citation>
    <scope>NUCLEOTIDE SEQUENCE</scope>
</reference>
<sequence>MRLLLSLVLIDLCCGNIVNTTENKSEENQEIDIGLQTYCKKIHCNTYTSCHSCEFKNCCQFNLENNQCLRLLKAPFNYSELIDRSKIEVKNISEYPDPQMNVTFPKCNIVNEVPLYNATNYLFKNHDICGIPKYCPNQSYYVSAESRIVFQNVKSYVGQGELCTIYFQGRMGPEFLIQIGIGNLSLKEVKADLSICLSVGLFDDFPCIDSLQQIKLTKNLYYRIRANQFRITLQFTEDADIDFSQIFYQIISIQKLSQQNQQQLFQFIIILLLTILGSIVIMALIRTILIRIFGRRFVEWLDPEPIFPHRRRNFNVLSEFERLKSQNLIHQIKQNEMKFEQDRCAYCLESFQTGIIIEIFCGHCFHEQCIQNHMQIQKNVGRCSICLVDINKMNLIDKMNQTLQQQQAAQESLANQSQIQENQSMINNNLQ</sequence>
<gene>
    <name evidence="6" type="ORF">PPRIM_AZ9-3.1.T0590033</name>
</gene>
<dbReference type="InterPro" id="IPR001841">
    <property type="entry name" value="Znf_RING"/>
</dbReference>
<dbReference type="PROSITE" id="PS50089">
    <property type="entry name" value="ZF_RING_2"/>
    <property type="match status" value="1"/>
</dbReference>
<keyword evidence="3" id="KW-0472">Membrane</keyword>
<keyword evidence="3" id="KW-0812">Transmembrane</keyword>
<evidence type="ECO:0000256" key="2">
    <source>
        <dbReference type="SAM" id="Coils"/>
    </source>
</evidence>
<keyword evidence="1" id="KW-0479">Metal-binding</keyword>
<evidence type="ECO:0000256" key="4">
    <source>
        <dbReference type="SAM" id="SignalP"/>
    </source>
</evidence>
<dbReference type="EMBL" id="CAJJDM010000060">
    <property type="protein sequence ID" value="CAD8077860.1"/>
    <property type="molecule type" value="Genomic_DNA"/>
</dbReference>
<feature type="transmembrane region" description="Helical" evidence="3">
    <location>
        <begin position="264"/>
        <end position="285"/>
    </location>
</feature>
<keyword evidence="1" id="KW-0862">Zinc</keyword>
<keyword evidence="4" id="KW-0732">Signal</keyword>
<organism evidence="6 7">
    <name type="scientific">Paramecium primaurelia</name>
    <dbReference type="NCBI Taxonomy" id="5886"/>
    <lineage>
        <taxon>Eukaryota</taxon>
        <taxon>Sar</taxon>
        <taxon>Alveolata</taxon>
        <taxon>Ciliophora</taxon>
        <taxon>Intramacronucleata</taxon>
        <taxon>Oligohymenophorea</taxon>
        <taxon>Peniculida</taxon>
        <taxon>Parameciidae</taxon>
        <taxon>Paramecium</taxon>
    </lineage>
</organism>